<dbReference type="KEGG" id="cfem:HCR03_07705"/>
<dbReference type="AlphaFoldDB" id="A0A7G8TEQ7"/>
<proteinExistence type="predicted"/>
<gene>
    <name evidence="2" type="ORF">HCR03_07705</name>
</gene>
<dbReference type="Proteomes" id="UP000515909">
    <property type="component" value="Chromosome"/>
</dbReference>
<name>A0A7G8TEQ7_9FIRM</name>
<accession>A0A7G8TEQ7</accession>
<protein>
    <submittedName>
        <fullName evidence="2">Zinc ribbon domain-containing protein</fullName>
    </submittedName>
</protein>
<dbReference type="EMBL" id="CP060286">
    <property type="protein sequence ID" value="QNK42098.1"/>
    <property type="molecule type" value="Genomic_DNA"/>
</dbReference>
<evidence type="ECO:0000313" key="2">
    <source>
        <dbReference type="EMBL" id="QNK42098.1"/>
    </source>
</evidence>
<dbReference type="RefSeq" id="WP_066649386.1">
    <property type="nucleotide sequence ID" value="NZ_CP060286.1"/>
</dbReference>
<dbReference type="InterPro" id="IPR025868">
    <property type="entry name" value="Zn_ribbon_dom_put"/>
</dbReference>
<organism evidence="2 3">
    <name type="scientific">Caproicibacter fermentans</name>
    <dbReference type="NCBI Taxonomy" id="2576756"/>
    <lineage>
        <taxon>Bacteria</taxon>
        <taxon>Bacillati</taxon>
        <taxon>Bacillota</taxon>
        <taxon>Clostridia</taxon>
        <taxon>Eubacteriales</taxon>
        <taxon>Acutalibacteraceae</taxon>
        <taxon>Caproicibacter</taxon>
    </lineage>
</organism>
<feature type="domain" description="Putative zinc ribbon" evidence="1">
    <location>
        <begin position="6"/>
        <end position="82"/>
    </location>
</feature>
<evidence type="ECO:0000259" key="1">
    <source>
        <dbReference type="Pfam" id="PF12674"/>
    </source>
</evidence>
<sequence length="85" mass="9685">MENQKICQSCGMPMTRDEEFGTNAGGSKNEEFCCYCFKNGAFTADCTMEEMIDFCASVPGLFQDKEQAKKEMRQSFPKLKRWAAE</sequence>
<reference evidence="2 3" key="1">
    <citation type="submission" date="2020-08" db="EMBL/GenBank/DDBJ databases">
        <title>The isolate Caproiciproducens sp. 7D4C2 produces n-caproate at mildly acidic conditions from hexoses: genome and rBOX comparison with related strains and chain-elongating bacteria.</title>
        <authorList>
            <person name="Esquivel-Elizondo S."/>
            <person name="Bagci C."/>
            <person name="Temovska M."/>
            <person name="Jeon B.S."/>
            <person name="Bessarab I."/>
            <person name="Williams R.B.H."/>
            <person name="Huson D.H."/>
            <person name="Angenent L.T."/>
        </authorList>
    </citation>
    <scope>NUCLEOTIDE SEQUENCE [LARGE SCALE GENOMIC DNA]</scope>
    <source>
        <strain evidence="2 3">7D4C2</strain>
    </source>
</reference>
<evidence type="ECO:0000313" key="3">
    <source>
        <dbReference type="Proteomes" id="UP000515909"/>
    </source>
</evidence>
<dbReference type="Pfam" id="PF12674">
    <property type="entry name" value="Zn_ribbon_2"/>
    <property type="match status" value="1"/>
</dbReference>